<keyword evidence="6" id="KW-1185">Reference proteome</keyword>
<keyword evidence="4" id="KW-0812">Transmembrane</keyword>
<feature type="region of interest" description="Disordered" evidence="3">
    <location>
        <begin position="1"/>
        <end position="28"/>
    </location>
</feature>
<dbReference type="GO" id="GO:0016020">
    <property type="term" value="C:membrane"/>
    <property type="evidence" value="ECO:0007669"/>
    <property type="project" value="InterPro"/>
</dbReference>
<dbReference type="GO" id="GO:0009847">
    <property type="term" value="P:spore germination"/>
    <property type="evidence" value="ECO:0007669"/>
    <property type="project" value="InterPro"/>
</dbReference>
<dbReference type="PIRSF" id="PIRSF005690">
    <property type="entry name" value="GerBA"/>
    <property type="match status" value="1"/>
</dbReference>
<dbReference type="Proteomes" id="UP000678895">
    <property type="component" value="Unassembled WGS sequence"/>
</dbReference>
<dbReference type="AlphaFoldDB" id="A0A919Y690"/>
<feature type="compositionally biased region" description="Polar residues" evidence="3">
    <location>
        <begin position="15"/>
        <end position="27"/>
    </location>
</feature>
<keyword evidence="4" id="KW-1133">Transmembrane helix</keyword>
<dbReference type="RefSeq" id="WP_301630435.1">
    <property type="nucleotide sequence ID" value="NZ_BORS01000019.1"/>
</dbReference>
<gene>
    <name evidence="5" type="ORF">J41TS4_43220</name>
</gene>
<evidence type="ECO:0000256" key="3">
    <source>
        <dbReference type="SAM" id="MobiDB-lite"/>
    </source>
</evidence>
<evidence type="ECO:0000313" key="5">
    <source>
        <dbReference type="EMBL" id="GIO44564.1"/>
    </source>
</evidence>
<evidence type="ECO:0000313" key="6">
    <source>
        <dbReference type="Proteomes" id="UP000678895"/>
    </source>
</evidence>
<dbReference type="InterPro" id="IPR050768">
    <property type="entry name" value="UPF0353/GerABKA_families"/>
</dbReference>
<comment type="caution">
    <text evidence="5">The sequence shown here is derived from an EMBL/GenBank/DDBJ whole genome shotgun (WGS) entry which is preliminary data.</text>
</comment>
<feature type="region of interest" description="Disordered" evidence="3">
    <location>
        <begin position="503"/>
        <end position="522"/>
    </location>
</feature>
<sequence length="522" mass="58671">MPFRRKTPLPKQRKAANSSSSPQSQDYGTDLESRLHWLENEFENCADIIIRRFTISTGNDCAIIYIRNMINQLTVQNSIIRSLQREAAELEEYNIYEFLFDARGLTASQNDVISDLKLGMDAVLRSGVLLLIDGDERMLTFNISDYPTRSIEEAPNESVIRGPRESFIEDLEKNLTFLRRRIKSNQLKIEFKTLGRLTNTSIAIAYIEGICKPELVKEIKRRMAHIDTDSIDGATSIEEIIEDNPYSPFPQLQYTERPDVVSGSILEGRVAILVDGTPMALLAPVTLPMLLQSAEDYYQRYIAANWIRWIRFIFVVVSLLLPSLYIAVTTFHPEMIPSKLLITIAAARENVPFPALMEAFMMEIAFEALREASVRIPKSIGQAVSIIGALIIGTAAVEAGIVSAAMVIIVSLTGIASFIIPHFDLGLSFRLLRFPIMLLASVLGMYGIACGLILVFVHLVHLKSFGVPYMSPVAPLITKDLNDTLVRAPRWKMDKRPLQLTRNTTKQANHARAWTKQKGELE</sequence>
<evidence type="ECO:0000256" key="2">
    <source>
        <dbReference type="ARBA" id="ARBA00023136"/>
    </source>
</evidence>
<dbReference type="PANTHER" id="PTHR22550:SF5">
    <property type="entry name" value="LEUCINE ZIPPER PROTEIN 4"/>
    <property type="match status" value="1"/>
</dbReference>
<feature type="transmembrane region" description="Helical" evidence="4">
    <location>
        <begin position="390"/>
        <end position="420"/>
    </location>
</feature>
<proteinExistence type="inferred from homology"/>
<organism evidence="5 6">
    <name type="scientific">Paenibacillus apis</name>
    <dbReference type="NCBI Taxonomy" id="1792174"/>
    <lineage>
        <taxon>Bacteria</taxon>
        <taxon>Bacillati</taxon>
        <taxon>Bacillota</taxon>
        <taxon>Bacilli</taxon>
        <taxon>Bacillales</taxon>
        <taxon>Paenibacillaceae</taxon>
        <taxon>Paenibacillus</taxon>
    </lineage>
</organism>
<feature type="compositionally biased region" description="Basic residues" evidence="3">
    <location>
        <begin position="1"/>
        <end position="14"/>
    </location>
</feature>
<name>A0A919Y690_9BACL</name>
<dbReference type="Pfam" id="PF03323">
    <property type="entry name" value="GerA"/>
    <property type="match status" value="1"/>
</dbReference>
<dbReference type="PANTHER" id="PTHR22550">
    <property type="entry name" value="SPORE GERMINATION PROTEIN"/>
    <property type="match status" value="1"/>
</dbReference>
<feature type="transmembrane region" description="Helical" evidence="4">
    <location>
        <begin position="432"/>
        <end position="460"/>
    </location>
</feature>
<dbReference type="EMBL" id="BORS01000019">
    <property type="protein sequence ID" value="GIO44564.1"/>
    <property type="molecule type" value="Genomic_DNA"/>
</dbReference>
<protein>
    <submittedName>
        <fullName evidence="5">Spore germination protein</fullName>
    </submittedName>
</protein>
<reference evidence="5" key="1">
    <citation type="submission" date="2021-03" db="EMBL/GenBank/DDBJ databases">
        <title>Antimicrobial resistance genes in bacteria isolated from Japanese honey, and their potential for conferring macrolide and lincosamide resistance in the American foulbrood pathogen Paenibacillus larvae.</title>
        <authorList>
            <person name="Okamoto M."/>
            <person name="Kumagai M."/>
            <person name="Kanamori H."/>
            <person name="Takamatsu D."/>
        </authorList>
    </citation>
    <scope>NUCLEOTIDE SEQUENCE</scope>
    <source>
        <strain evidence="5">J41TS4</strain>
    </source>
</reference>
<accession>A0A919Y690</accession>
<evidence type="ECO:0000256" key="1">
    <source>
        <dbReference type="ARBA" id="ARBA00005278"/>
    </source>
</evidence>
<dbReference type="InterPro" id="IPR004995">
    <property type="entry name" value="Spore_Ger"/>
</dbReference>
<keyword evidence="2 4" id="KW-0472">Membrane</keyword>
<evidence type="ECO:0000256" key="4">
    <source>
        <dbReference type="SAM" id="Phobius"/>
    </source>
</evidence>
<feature type="transmembrane region" description="Helical" evidence="4">
    <location>
        <begin position="309"/>
        <end position="331"/>
    </location>
</feature>
<comment type="similarity">
    <text evidence="1">Belongs to the GerABKA family.</text>
</comment>